<sequence length="196" mass="21832">MNETLDAFFQLPIPMHPALLPEVMNGLDRCLQYYVIKSKSGCGSRNTFVPTMPALTRCTIGSKFQDFGKKKEKSPNSQKRNPQVATNGDSSFGIPQLCVRINTLQWILGEFDVLEKRIITLLRNSESAHAEDFSNGLANKFELSPSACLEGIQQLCEAAAYRVVFRDLSHVLWDGLYVGDPSSSRIEPFIQNLSGT</sequence>
<feature type="region of interest" description="Disordered" evidence="1">
    <location>
        <begin position="66"/>
        <end position="88"/>
    </location>
</feature>
<evidence type="ECO:0000259" key="2">
    <source>
        <dbReference type="PROSITE" id="PS51258"/>
    </source>
</evidence>
<protein>
    <recommendedName>
        <fullName evidence="2">MHD1 domain-containing protein</fullName>
    </recommendedName>
</protein>
<evidence type="ECO:0000256" key="1">
    <source>
        <dbReference type="SAM" id="MobiDB-lite"/>
    </source>
</evidence>
<name>I3S9S1_LOTJA</name>
<proteinExistence type="evidence at transcript level"/>
<organism evidence="3">
    <name type="scientific">Lotus japonicus</name>
    <name type="common">Lotus corniculatus var. japonicus</name>
    <dbReference type="NCBI Taxonomy" id="34305"/>
    <lineage>
        <taxon>Eukaryota</taxon>
        <taxon>Viridiplantae</taxon>
        <taxon>Streptophyta</taxon>
        <taxon>Embryophyta</taxon>
        <taxon>Tracheophyta</taxon>
        <taxon>Spermatophyta</taxon>
        <taxon>Magnoliopsida</taxon>
        <taxon>eudicotyledons</taxon>
        <taxon>Gunneridae</taxon>
        <taxon>Pentapetalae</taxon>
        <taxon>rosids</taxon>
        <taxon>fabids</taxon>
        <taxon>Fabales</taxon>
        <taxon>Fabaceae</taxon>
        <taxon>Papilionoideae</taxon>
        <taxon>50 kb inversion clade</taxon>
        <taxon>NPAAA clade</taxon>
        <taxon>Hologalegina</taxon>
        <taxon>robinioid clade</taxon>
        <taxon>Loteae</taxon>
        <taxon>Lotus</taxon>
    </lineage>
</organism>
<dbReference type="Pfam" id="PF25761">
    <property type="entry name" value="TPR_PATROL1"/>
    <property type="match status" value="1"/>
</dbReference>
<reference evidence="3" key="1">
    <citation type="submission" date="2012-05" db="EMBL/GenBank/DDBJ databases">
        <authorList>
            <person name="Krishnakumar V."/>
            <person name="Cheung F."/>
            <person name="Xiao Y."/>
            <person name="Chan A."/>
            <person name="Moskal W.A."/>
            <person name="Town C.D."/>
        </authorList>
    </citation>
    <scope>NUCLEOTIDE SEQUENCE</scope>
</reference>
<dbReference type="AlphaFoldDB" id="I3S9S1"/>
<accession>I3S9S1</accession>
<dbReference type="PANTHER" id="PTHR31280:SF4">
    <property type="entry name" value="ELONGATION FACTOR TS (DUF810)"/>
    <property type="match status" value="1"/>
</dbReference>
<dbReference type="InterPro" id="IPR014770">
    <property type="entry name" value="Munc13_1"/>
</dbReference>
<dbReference type="InterPro" id="IPR057984">
    <property type="entry name" value="PATROL1_C"/>
</dbReference>
<feature type="domain" description="MHD1" evidence="2">
    <location>
        <begin position="1"/>
        <end position="52"/>
    </location>
</feature>
<evidence type="ECO:0000313" key="3">
    <source>
        <dbReference type="EMBL" id="AFK37013.1"/>
    </source>
</evidence>
<dbReference type="InterPro" id="IPR008528">
    <property type="entry name" value="unc-13_homologue"/>
</dbReference>
<feature type="compositionally biased region" description="Polar residues" evidence="1">
    <location>
        <begin position="75"/>
        <end position="88"/>
    </location>
</feature>
<dbReference type="PROSITE" id="PS51258">
    <property type="entry name" value="MHD1"/>
    <property type="match status" value="1"/>
</dbReference>
<dbReference type="PANTHER" id="PTHR31280">
    <property type="entry name" value="PROTEIN UNC-13 HOMOLOG"/>
    <property type="match status" value="1"/>
</dbReference>
<dbReference type="EMBL" id="BT137218">
    <property type="protein sequence ID" value="AFK37013.1"/>
    <property type="molecule type" value="mRNA"/>
</dbReference>